<sequence>MLGLIGLVAVWRGLGDDRPAYVGIRALEFSLGEYNLRGALALIAIALAMLAAAKRGTAAVFVCAAVVSLATEFRIGRVEGA</sequence>
<dbReference type="EMBL" id="CSAJ01001158">
    <property type="protein sequence ID" value="COX67375.1"/>
    <property type="molecule type" value="Genomic_DNA"/>
</dbReference>
<accession>A0A655JSA7</accession>
<proteinExistence type="predicted"/>
<reference evidence="1 2" key="1">
    <citation type="submission" date="2015-03" db="EMBL/GenBank/DDBJ databases">
        <authorList>
            <consortium name="Pathogen Informatics"/>
        </authorList>
    </citation>
    <scope>NUCLEOTIDE SEQUENCE [LARGE SCALE GENOMIC DNA]</scope>
    <source>
        <strain evidence="1 2">M09401471</strain>
    </source>
</reference>
<gene>
    <name evidence="1" type="ORF">ERS007720_04784</name>
</gene>
<dbReference type="AlphaFoldDB" id="A0A655JSA7"/>
<evidence type="ECO:0000313" key="1">
    <source>
        <dbReference type="EMBL" id="COX67375.1"/>
    </source>
</evidence>
<dbReference type="Proteomes" id="UP000044938">
    <property type="component" value="Unassembled WGS sequence"/>
</dbReference>
<organism evidence="1 2">
    <name type="scientific">Mycobacterium tuberculosis</name>
    <dbReference type="NCBI Taxonomy" id="1773"/>
    <lineage>
        <taxon>Bacteria</taxon>
        <taxon>Bacillati</taxon>
        <taxon>Actinomycetota</taxon>
        <taxon>Actinomycetes</taxon>
        <taxon>Mycobacteriales</taxon>
        <taxon>Mycobacteriaceae</taxon>
        <taxon>Mycobacterium</taxon>
        <taxon>Mycobacterium tuberculosis complex</taxon>
    </lineage>
</organism>
<evidence type="ECO:0000313" key="2">
    <source>
        <dbReference type="Proteomes" id="UP000044938"/>
    </source>
</evidence>
<name>A0A655JSA7_MYCTX</name>
<protein>
    <submittedName>
        <fullName evidence="1">Integral membrane protein</fullName>
    </submittedName>
</protein>